<dbReference type="SUPFAM" id="SSF52777">
    <property type="entry name" value="CoA-dependent acyltransferases"/>
    <property type="match status" value="4"/>
</dbReference>
<dbReference type="EMBL" id="CP107567">
    <property type="protein sequence ID" value="UYQ60918.1"/>
    <property type="molecule type" value="Genomic_DNA"/>
</dbReference>
<reference evidence="6" key="1">
    <citation type="submission" date="2022-10" db="EMBL/GenBank/DDBJ databases">
        <title>Cytochrome P450 Catalyzes Benzene Ring Formation in the Biosynthesis of Trialkyl-Substituted Aromatic Polyketides.</title>
        <authorList>
            <person name="Zhao E."/>
            <person name="Ge H."/>
        </authorList>
    </citation>
    <scope>NUCLEOTIDE SEQUENCE</scope>
    <source>
        <strain evidence="6">NA0869</strain>
    </source>
</reference>
<feature type="region of interest" description="Disordered" evidence="4">
    <location>
        <begin position="438"/>
        <end position="476"/>
    </location>
</feature>
<dbReference type="InterPro" id="IPR006162">
    <property type="entry name" value="Ppantetheine_attach_site"/>
</dbReference>
<keyword evidence="2" id="KW-0596">Phosphopantetheine</keyword>
<dbReference type="PANTHER" id="PTHR45527">
    <property type="entry name" value="NONRIBOSOMAL PEPTIDE SYNTHETASE"/>
    <property type="match status" value="1"/>
</dbReference>
<evidence type="ECO:0000256" key="4">
    <source>
        <dbReference type="SAM" id="MobiDB-lite"/>
    </source>
</evidence>
<dbReference type="InterPro" id="IPR010060">
    <property type="entry name" value="NRPS_synth"/>
</dbReference>
<dbReference type="InterPro" id="IPR023213">
    <property type="entry name" value="CAT-like_dom_sf"/>
</dbReference>
<sequence>MDDSTSTDFPLSRAQLGIWFADQDEVHGGRYRIAEYFDIAGPVDAAAFRRAWIRAWEETEALRVAVTDTPVGPRQSVLSGPSPDILFLDLATAGNPEAAALDRMRDDLARPLDVTRDPVLTVCLFRLSSRRFLWYQRTHHLTVDGFGAALFAERVAALYAQETGGPRAAASSFGSLADLLADEEAYRASAAFDADRDFWTRKLADRPRPVSLSDRSWQPAAPVLRRTARIPADQADRLRAGLGRSLAPTAVAAVAAQLHLVTGAEDVVVSLPVTARRGDVARRTPGMLSNTVPLRLAVHGDMSFADLTRQAALVIKEALPHQRYRAEDLHRDLGFTRGERGVVGPMVNVMTFPHTFTMGGHTAVAHNLSNGPVGDIAVAVGGRQDGAGLSLDTDASSARYAEEELAHHEQILLGLFRAAADDPQGAIGSVAVAPAPRAVRAGARDSGGQQARPAAQAGPEPATAAEQAEPGGSEAAQEAMVQLFRSVLGVAEAAPDDAFFDLGGDSITAIQLVSRARENGWAISLKQVFARETPRELAKVAVPVAQEQATAAGTAPHDAVTGPVPASPVLRWLEELGGPVDAYQQSLLIRTPAGLTQDTLRTLLTALTDHHDVLRARLVDEHGWRLHIAPAGSTAVEGLVERVAVEDLSDEETVALAATHVRKAAERLDPWGGTLLQARLFDGGPDRRGMLLLVVHHLAVDGASWYTLLRDLALAWEAHGAGRPVELPPVATSVTRWNGLLEGSAHDAGRLAELPHWRSVLTPDAPPLGERPLDPAVDTAATSTRRHLVLDPARSAPLLSSVPAAVHGTIPDVLLTALALAIPAWRAERGLPASHDVLLDLEGHGRADGSHEADLSRTVGWFTSMHPVRLNPADAGGTVPQDATQALAWVKEQLRAVPGDGLGFGLLRHLNPDTGRELRGLAKPEILFNYLGRLPGREEADWSPVSAADVLRDGRDPRGPAGHGLTIDVLVREDSGGPRLEAGFSAPAGWLRAADLDRLCTLWDEALGALAAAAAGREVSRHTPSDLYLTGLGQDEVDDLEAELERWA</sequence>
<feature type="domain" description="Carrier" evidence="5">
    <location>
        <begin position="471"/>
        <end position="545"/>
    </location>
</feature>
<dbReference type="SMART" id="SM00823">
    <property type="entry name" value="PKS_PP"/>
    <property type="match status" value="1"/>
</dbReference>
<dbReference type="InterPro" id="IPR020806">
    <property type="entry name" value="PKS_PP-bd"/>
</dbReference>
<dbReference type="RefSeq" id="WP_264242124.1">
    <property type="nucleotide sequence ID" value="NZ_CP107567.1"/>
</dbReference>
<dbReference type="InterPro" id="IPR036736">
    <property type="entry name" value="ACP-like_sf"/>
</dbReference>
<dbReference type="PANTHER" id="PTHR45527:SF1">
    <property type="entry name" value="FATTY ACID SYNTHASE"/>
    <property type="match status" value="1"/>
</dbReference>
<name>A0ABY6I1Q4_STRPE</name>
<evidence type="ECO:0000256" key="3">
    <source>
        <dbReference type="ARBA" id="ARBA00022553"/>
    </source>
</evidence>
<dbReference type="Gene3D" id="3.30.559.30">
    <property type="entry name" value="Nonribosomal peptide synthetase, condensation domain"/>
    <property type="match status" value="2"/>
</dbReference>
<keyword evidence="3" id="KW-0597">Phosphoprotein</keyword>
<dbReference type="Pfam" id="PF00668">
    <property type="entry name" value="Condensation"/>
    <property type="match status" value="2"/>
</dbReference>
<evidence type="ECO:0000256" key="1">
    <source>
        <dbReference type="ARBA" id="ARBA00001957"/>
    </source>
</evidence>
<dbReference type="SUPFAM" id="SSF47336">
    <property type="entry name" value="ACP-like"/>
    <property type="match status" value="1"/>
</dbReference>
<organism evidence="6 7">
    <name type="scientific">Streptomyces peucetius</name>
    <dbReference type="NCBI Taxonomy" id="1950"/>
    <lineage>
        <taxon>Bacteria</taxon>
        <taxon>Bacillati</taxon>
        <taxon>Actinomycetota</taxon>
        <taxon>Actinomycetes</taxon>
        <taxon>Kitasatosporales</taxon>
        <taxon>Streptomycetaceae</taxon>
        <taxon>Streptomyces</taxon>
    </lineage>
</organism>
<proteinExistence type="predicted"/>
<evidence type="ECO:0000313" key="7">
    <source>
        <dbReference type="Proteomes" id="UP001163878"/>
    </source>
</evidence>
<accession>A0ABY6I1Q4</accession>
<feature type="compositionally biased region" description="Low complexity" evidence="4">
    <location>
        <begin position="447"/>
        <end position="472"/>
    </location>
</feature>
<dbReference type="InterPro" id="IPR009081">
    <property type="entry name" value="PP-bd_ACP"/>
</dbReference>
<gene>
    <name evidence="6" type="ORF">OGH68_05155</name>
</gene>
<dbReference type="Gene3D" id="1.10.1200.10">
    <property type="entry name" value="ACP-like"/>
    <property type="match status" value="1"/>
</dbReference>
<keyword evidence="7" id="KW-1185">Reference proteome</keyword>
<dbReference type="PROSITE" id="PS50075">
    <property type="entry name" value="CARRIER"/>
    <property type="match status" value="1"/>
</dbReference>
<dbReference type="NCBIfam" id="TIGR01720">
    <property type="entry name" value="NRPS-para261"/>
    <property type="match status" value="1"/>
</dbReference>
<evidence type="ECO:0000256" key="2">
    <source>
        <dbReference type="ARBA" id="ARBA00022450"/>
    </source>
</evidence>
<comment type="cofactor">
    <cofactor evidence="1">
        <name>pantetheine 4'-phosphate</name>
        <dbReference type="ChEBI" id="CHEBI:47942"/>
    </cofactor>
</comment>
<dbReference type="Gene3D" id="3.30.559.10">
    <property type="entry name" value="Chloramphenicol acetyltransferase-like domain"/>
    <property type="match status" value="2"/>
</dbReference>
<dbReference type="InterPro" id="IPR001242">
    <property type="entry name" value="Condensation_dom"/>
</dbReference>
<dbReference type="Proteomes" id="UP001163878">
    <property type="component" value="Chromosome"/>
</dbReference>
<evidence type="ECO:0000313" key="6">
    <source>
        <dbReference type="EMBL" id="UYQ60918.1"/>
    </source>
</evidence>
<protein>
    <submittedName>
        <fullName evidence="6">Condensation domain-containing protein</fullName>
    </submittedName>
</protein>
<dbReference type="Pfam" id="PF00550">
    <property type="entry name" value="PP-binding"/>
    <property type="match status" value="1"/>
</dbReference>
<dbReference type="PROSITE" id="PS00012">
    <property type="entry name" value="PHOSPHOPANTETHEINE"/>
    <property type="match status" value="1"/>
</dbReference>
<evidence type="ECO:0000259" key="5">
    <source>
        <dbReference type="PROSITE" id="PS50075"/>
    </source>
</evidence>